<gene>
    <name evidence="1" type="ORF">C2869_08425</name>
</gene>
<dbReference type="EMBL" id="CP026604">
    <property type="protein sequence ID" value="AWB66449.1"/>
    <property type="molecule type" value="Genomic_DNA"/>
</dbReference>
<dbReference type="AlphaFoldDB" id="A0A2S0VQI5"/>
<accession>A0A2S0VQI5</accession>
<evidence type="ECO:0000313" key="1">
    <source>
        <dbReference type="EMBL" id="AWB66449.1"/>
    </source>
</evidence>
<organism evidence="1 2">
    <name type="scientific">Saccharobesus litoralis</name>
    <dbReference type="NCBI Taxonomy" id="2172099"/>
    <lineage>
        <taxon>Bacteria</taxon>
        <taxon>Pseudomonadati</taxon>
        <taxon>Pseudomonadota</taxon>
        <taxon>Gammaproteobacteria</taxon>
        <taxon>Alteromonadales</taxon>
        <taxon>Alteromonadaceae</taxon>
        <taxon>Saccharobesus</taxon>
    </lineage>
</organism>
<proteinExistence type="predicted"/>
<sequence>MKSISNQNNRKESNLRSVSLSTGYDLAKATNSGENYNPSKIDSWFSEQRKKSLKFAQKFIES</sequence>
<name>A0A2S0VQI5_9ALTE</name>
<dbReference type="KEGG" id="cate:C2869_08425"/>
<dbReference type="RefSeq" id="WP_108602512.1">
    <property type="nucleotide sequence ID" value="NZ_CP026604.1"/>
</dbReference>
<dbReference type="Proteomes" id="UP000244441">
    <property type="component" value="Chromosome"/>
</dbReference>
<protein>
    <submittedName>
        <fullName evidence="1">Uncharacterized protein</fullName>
    </submittedName>
</protein>
<evidence type="ECO:0000313" key="2">
    <source>
        <dbReference type="Proteomes" id="UP000244441"/>
    </source>
</evidence>
<reference evidence="1 2" key="1">
    <citation type="submission" date="2018-01" db="EMBL/GenBank/DDBJ databases">
        <title>Genome sequence of a Cantenovulum-like bacteria.</title>
        <authorList>
            <person name="Tan W.R."/>
            <person name="Lau N.-S."/>
            <person name="Go F."/>
            <person name="Amirul A.-A.A."/>
        </authorList>
    </citation>
    <scope>NUCLEOTIDE SEQUENCE [LARGE SCALE GENOMIC DNA]</scope>
    <source>
        <strain evidence="1 2">CCB-QB4</strain>
    </source>
</reference>
<keyword evidence="2" id="KW-1185">Reference proteome</keyword>